<evidence type="ECO:0000256" key="6">
    <source>
        <dbReference type="SAM" id="MobiDB-lite"/>
    </source>
</evidence>
<dbReference type="Pfam" id="PF00632">
    <property type="entry name" value="HECT"/>
    <property type="match status" value="1"/>
</dbReference>
<dbReference type="InterPro" id="IPR032353">
    <property type="entry name" value="AZUL"/>
</dbReference>
<dbReference type="PANTHER" id="PTHR45700">
    <property type="entry name" value="UBIQUITIN-PROTEIN LIGASE E3C"/>
    <property type="match status" value="1"/>
</dbReference>
<protein>
    <recommendedName>
        <fullName evidence="2">HECT-type E3 ubiquitin transferase</fullName>
        <ecNumber evidence="2">2.3.2.26</ecNumber>
    </recommendedName>
</protein>
<feature type="compositionally biased region" description="Basic and acidic residues" evidence="6">
    <location>
        <begin position="422"/>
        <end position="444"/>
    </location>
</feature>
<dbReference type="Gene3D" id="3.90.1750.10">
    <property type="entry name" value="Hect, E3 ligase catalytic domains"/>
    <property type="match status" value="1"/>
</dbReference>
<feature type="compositionally biased region" description="Basic and acidic residues" evidence="6">
    <location>
        <begin position="320"/>
        <end position="332"/>
    </location>
</feature>
<keyword evidence="9" id="KW-1185">Reference proteome</keyword>
<dbReference type="SMART" id="SM00119">
    <property type="entry name" value="HECTc"/>
    <property type="match status" value="1"/>
</dbReference>
<feature type="compositionally biased region" description="Low complexity" evidence="6">
    <location>
        <begin position="272"/>
        <end position="292"/>
    </location>
</feature>
<gene>
    <name evidence="8" type="ORF">LEL_00325</name>
</gene>
<comment type="catalytic activity">
    <reaction evidence="1">
        <text>S-ubiquitinyl-[E2 ubiquitin-conjugating enzyme]-L-cysteine + [acceptor protein]-L-lysine = [E2 ubiquitin-conjugating enzyme]-L-cysteine + N(6)-ubiquitinyl-[acceptor protein]-L-lysine.</text>
        <dbReference type="EC" id="2.3.2.26"/>
    </reaction>
</comment>
<evidence type="ECO:0000313" key="8">
    <source>
        <dbReference type="EMBL" id="OAA80780.1"/>
    </source>
</evidence>
<dbReference type="Pfam" id="PF16558">
    <property type="entry name" value="AZUL"/>
    <property type="match status" value="1"/>
</dbReference>
<dbReference type="Gene3D" id="6.10.130.10">
    <property type="entry name" value="Ubiquitin-protein ligase E3A, N-terminal zinc-binding domain (AZUL)"/>
    <property type="match status" value="1"/>
</dbReference>
<dbReference type="GO" id="GO:0061630">
    <property type="term" value="F:ubiquitin protein ligase activity"/>
    <property type="evidence" value="ECO:0007669"/>
    <property type="project" value="UniProtKB-EC"/>
</dbReference>
<dbReference type="GO" id="GO:0000209">
    <property type="term" value="P:protein polyubiquitination"/>
    <property type="evidence" value="ECO:0007669"/>
    <property type="project" value="InterPro"/>
</dbReference>
<feature type="region of interest" description="Disordered" evidence="6">
    <location>
        <begin position="164"/>
        <end position="201"/>
    </location>
</feature>
<evidence type="ECO:0000256" key="1">
    <source>
        <dbReference type="ARBA" id="ARBA00000885"/>
    </source>
</evidence>
<feature type="region of interest" description="Disordered" evidence="6">
    <location>
        <begin position="413"/>
        <end position="453"/>
    </location>
</feature>
<evidence type="ECO:0000256" key="4">
    <source>
        <dbReference type="ARBA" id="ARBA00022786"/>
    </source>
</evidence>
<dbReference type="OrthoDB" id="5981550at2759"/>
<reference evidence="8 9" key="1">
    <citation type="journal article" date="2016" name="Genome Biol. Evol.">
        <title>Divergent and convergent evolution of fungal pathogenicity.</title>
        <authorList>
            <person name="Shang Y."/>
            <person name="Xiao G."/>
            <person name="Zheng P."/>
            <person name="Cen K."/>
            <person name="Zhan S."/>
            <person name="Wang C."/>
        </authorList>
    </citation>
    <scope>NUCLEOTIDE SEQUENCE [LARGE SCALE GENOMIC DNA]</scope>
    <source>
        <strain evidence="8 9">RCEF 1005</strain>
    </source>
</reference>
<evidence type="ECO:0000256" key="2">
    <source>
        <dbReference type="ARBA" id="ARBA00012485"/>
    </source>
</evidence>
<feature type="domain" description="HECT" evidence="7">
    <location>
        <begin position="903"/>
        <end position="1253"/>
    </location>
</feature>
<dbReference type="EMBL" id="AZHF01000001">
    <property type="protein sequence ID" value="OAA80780.1"/>
    <property type="molecule type" value="Genomic_DNA"/>
</dbReference>
<feature type="active site" description="Glycyl thioester intermediate" evidence="5">
    <location>
        <position position="1221"/>
    </location>
</feature>
<dbReference type="InterPro" id="IPR044611">
    <property type="entry name" value="E3A/B/C-like"/>
</dbReference>
<organism evidence="8 9">
    <name type="scientific">Akanthomyces lecanii RCEF 1005</name>
    <dbReference type="NCBI Taxonomy" id="1081108"/>
    <lineage>
        <taxon>Eukaryota</taxon>
        <taxon>Fungi</taxon>
        <taxon>Dikarya</taxon>
        <taxon>Ascomycota</taxon>
        <taxon>Pezizomycotina</taxon>
        <taxon>Sordariomycetes</taxon>
        <taxon>Hypocreomycetidae</taxon>
        <taxon>Hypocreales</taxon>
        <taxon>Cordycipitaceae</taxon>
        <taxon>Akanthomyces</taxon>
        <taxon>Cordyceps confragosa</taxon>
    </lineage>
</organism>
<comment type="caution">
    <text evidence="8">The sequence shown here is derived from an EMBL/GenBank/DDBJ whole genome shotgun (WGS) entry which is preliminary data.</text>
</comment>
<accession>A0A168JRI3</accession>
<keyword evidence="4 5" id="KW-0833">Ubl conjugation pathway</keyword>
<evidence type="ECO:0000313" key="9">
    <source>
        <dbReference type="Proteomes" id="UP000076881"/>
    </source>
</evidence>
<sequence>MSAQALRLPQRSVSDSNRRPEALSDDEDRYDLFAGLWQESPFVRLPSDAPPQLSSFVRDIENPRRVYAIHRASRRHDFQLLVQLYIHQLRDGCGNATCITPTCFSCRKRLVGKSPIRRYNPTSARTLAIYLASQDNPERGICPSLRRTRDTTPAVNNLVFSKCSASKPSHQKSTDGNAQNTSSKTAKQSQLEDGPRSKSEGVELLEAATNDATRETESLQNSTEICVSERPVTRDYRSFAATAFGTVAFKMIEWLTPNSLDVMSKKISDLDSSAQSPPKAAPAPSSEPQSVPGKAARDHDDNRDSTASPHKPLPNTDVHGVAESRGKKDHSTPKRTSKPAFRPKSTVETTRRKSIEPVCVTTEADNTALHRSTRMNGYHPDKLSRRTKSPTTITFKPAFFENVPIPASVADEVTVTSSDGEESTKEEMSKPARPGSIHEHEHQPKQQSAEEVQNEDLDDAAAIYYPLPQTLSQLNIEIIDFICDVYIDDGTSEDLLHGTLGNCQDYSELQDRHGHWARTPRQRDAVYKNEWRAFHEQTLFSVLSDPAALVTSFTKDGKLFDSQTLWHCMFRLTRASPSLVLHSLWMSAASLFSLPEGNNRKQTGKSRQFSACQAESVTSICLHALVALVPVVSDSKTLYDLSRVRSHGLALANSGASYRRSSGLCLSYNDVFSNSLALRLARRLFLSITIRQQHAKPALGSLLEQLDLRNSGMERILEFTPEERLLHETRVPTLLLDWARAVLLHEWDGKAQFHKDGTFYGALLFMDTLYANRNVLLLGEIQFRVEYFSERLDAMRVPVQWMATKSTDSLGNLLDYPYLFRSEMLVTYFRSINFACMSRTFEEASSLKRRMSAIVDPGSLITNPHHKVVLKDMLRTAASKYLVLDIGRTSVLRDAFDQLWRRQKRELLRPLKIHLGEDAGEEGFDSGGVQQEFFRLAVAECLDPVYGAFTVDDRNYMAWFKPQSAVEDWKFELMGLLLSLAVYNGLTLPVNFPKAFYRKLLGEPVDQLYHIADGWPELTSGLTTLLEWDEKDGLIEDIFARTYEFSVPGVGKDVTIHMLEDKHKEKPGSPISNFSDVPEAPYVTNENRDDYVADYIRYLTDYSVRHQFDCFRRGFVACLTEKSLTLLTPSILQSVVEGVQEIDISELRRYTRYVGWDTSHHTVRDFWSIVKRYDDRMKRKLLEFVTASDRVPVSGLKNVQFIIQKNGEETEGGHLPTAYTCYGTLLLPEYRDKEVLRERLGMALENAQGFGFA</sequence>
<dbReference type="InterPro" id="IPR000569">
    <property type="entry name" value="HECT_dom"/>
</dbReference>
<name>A0A168JRI3_CORDF</name>
<dbReference type="Gene3D" id="3.30.2410.10">
    <property type="entry name" value="Hect, E3 ligase catalytic domain"/>
    <property type="match status" value="1"/>
</dbReference>
<dbReference type="Proteomes" id="UP000076881">
    <property type="component" value="Unassembled WGS sequence"/>
</dbReference>
<keyword evidence="3" id="KW-0808">Transferase</keyword>
<dbReference type="AlphaFoldDB" id="A0A168JRI3"/>
<dbReference type="Gene3D" id="3.30.2160.10">
    <property type="entry name" value="Hect, E3 ligase catalytic domain"/>
    <property type="match status" value="1"/>
</dbReference>
<feature type="region of interest" description="Disordered" evidence="6">
    <location>
        <begin position="269"/>
        <end position="355"/>
    </location>
</feature>
<dbReference type="EC" id="2.3.2.26" evidence="2"/>
<dbReference type="InterPro" id="IPR042556">
    <property type="entry name" value="AZUL_sf"/>
</dbReference>
<dbReference type="FunFam" id="3.30.2410.10:FF:000003">
    <property type="entry name" value="probable E3 ubiquitin-protein ligase HERC4 isoform X1"/>
    <property type="match status" value="1"/>
</dbReference>
<evidence type="ECO:0000259" key="7">
    <source>
        <dbReference type="PROSITE" id="PS50237"/>
    </source>
</evidence>
<proteinExistence type="predicted"/>
<feature type="region of interest" description="Disordered" evidence="6">
    <location>
        <begin position="1"/>
        <end position="23"/>
    </location>
</feature>
<dbReference type="STRING" id="1081108.A0A168JRI3"/>
<dbReference type="SUPFAM" id="SSF56204">
    <property type="entry name" value="Hect, E3 ligase catalytic domain"/>
    <property type="match status" value="1"/>
</dbReference>
<feature type="compositionally biased region" description="Polar residues" evidence="6">
    <location>
        <begin position="174"/>
        <end position="191"/>
    </location>
</feature>
<feature type="compositionally biased region" description="Basic and acidic residues" evidence="6">
    <location>
        <begin position="295"/>
        <end position="304"/>
    </location>
</feature>
<evidence type="ECO:0000256" key="3">
    <source>
        <dbReference type="ARBA" id="ARBA00022679"/>
    </source>
</evidence>
<dbReference type="PROSITE" id="PS50237">
    <property type="entry name" value="HECT"/>
    <property type="match status" value="1"/>
</dbReference>
<evidence type="ECO:0000256" key="5">
    <source>
        <dbReference type="PROSITE-ProRule" id="PRU00104"/>
    </source>
</evidence>
<dbReference type="InterPro" id="IPR035983">
    <property type="entry name" value="Hect_E3_ubiquitin_ligase"/>
</dbReference>